<accession>A0ABT7F7A7</accession>
<organism evidence="3 4">
    <name type="scientific">Pseudodonghicola flavimaris</name>
    <dbReference type="NCBI Taxonomy" id="3050036"/>
    <lineage>
        <taxon>Bacteria</taxon>
        <taxon>Pseudomonadati</taxon>
        <taxon>Pseudomonadota</taxon>
        <taxon>Alphaproteobacteria</taxon>
        <taxon>Rhodobacterales</taxon>
        <taxon>Paracoccaceae</taxon>
        <taxon>Pseudodonghicola</taxon>
    </lineage>
</organism>
<protein>
    <recommendedName>
        <fullName evidence="5">Tetratricopeptide repeat protein</fullName>
    </recommendedName>
</protein>
<comment type="caution">
    <text evidence="3">The sequence shown here is derived from an EMBL/GenBank/DDBJ whole genome shotgun (WGS) entry which is preliminary data.</text>
</comment>
<feature type="chain" id="PRO_5045133354" description="Tetratricopeptide repeat protein" evidence="2">
    <location>
        <begin position="21"/>
        <end position="181"/>
    </location>
</feature>
<evidence type="ECO:0000256" key="1">
    <source>
        <dbReference type="SAM" id="MobiDB-lite"/>
    </source>
</evidence>
<name>A0ABT7F7A7_9RHOB</name>
<evidence type="ECO:0000256" key="2">
    <source>
        <dbReference type="SAM" id="SignalP"/>
    </source>
</evidence>
<evidence type="ECO:0000313" key="3">
    <source>
        <dbReference type="EMBL" id="MDK3020488.1"/>
    </source>
</evidence>
<keyword evidence="4" id="KW-1185">Reference proteome</keyword>
<dbReference type="RefSeq" id="WP_284483140.1">
    <property type="nucleotide sequence ID" value="NZ_JASNJD010000026.1"/>
</dbReference>
<proteinExistence type="predicted"/>
<keyword evidence="2" id="KW-0732">Signal</keyword>
<reference evidence="3 4" key="1">
    <citation type="submission" date="2023-05" db="EMBL/GenBank/DDBJ databases">
        <title>Pseudodonghicola sp. nov.</title>
        <authorList>
            <person name="Huang J."/>
        </authorList>
    </citation>
    <scope>NUCLEOTIDE SEQUENCE [LARGE SCALE GENOMIC DNA]</scope>
    <source>
        <strain evidence="3 4">IC7</strain>
    </source>
</reference>
<evidence type="ECO:0000313" key="4">
    <source>
        <dbReference type="Proteomes" id="UP001243757"/>
    </source>
</evidence>
<evidence type="ECO:0008006" key="5">
    <source>
        <dbReference type="Google" id="ProtNLM"/>
    </source>
</evidence>
<dbReference type="InterPro" id="IPR011990">
    <property type="entry name" value="TPR-like_helical_dom_sf"/>
</dbReference>
<dbReference type="Gene3D" id="1.25.40.10">
    <property type="entry name" value="Tetratricopeptide repeat domain"/>
    <property type="match status" value="1"/>
</dbReference>
<dbReference type="Proteomes" id="UP001243757">
    <property type="component" value="Unassembled WGS sequence"/>
</dbReference>
<dbReference type="SUPFAM" id="SSF48452">
    <property type="entry name" value="TPR-like"/>
    <property type="match status" value="1"/>
</dbReference>
<feature type="signal peptide" evidence="2">
    <location>
        <begin position="1"/>
        <end position="20"/>
    </location>
</feature>
<dbReference type="EMBL" id="JASNJD010000026">
    <property type="protein sequence ID" value="MDK3020488.1"/>
    <property type="molecule type" value="Genomic_DNA"/>
</dbReference>
<feature type="region of interest" description="Disordered" evidence="1">
    <location>
        <begin position="22"/>
        <end position="41"/>
    </location>
</feature>
<gene>
    <name evidence="3" type="ORF">QO033_22660</name>
</gene>
<sequence>MYRPLLSLALSSLLPAAAIAAGMGGSSTTPPKPTATTKTCTGAQVWDPKTETCVDPKHSALDPETLYGAVRELAYAGRYEDAQSVLRAMPDPRDDRVLTYWGFTHRKLGHLTLAQMFYDEAIARNPDNLLARSYLGQGLVEAGDTDAAIAQWREITARGGAGSWPETALREAIRTGMTFSY</sequence>